<sequence length="286" mass="33102">MDYKTKYLKYKKKYISLKNQQIGGNKEKLIYIFDFDQTLMMTAALGYIKDKNGEVKCSITSHNYVDIDEKVRNQINDYSEFTSNLVTIQKMQEGCIIKKYGDMIKSLPSENIGILTARMIIPSLLKKFLENKFEIKLNLENVIASGNSGNFSLIKNDLENIDENSNAYIFLKKFGIKYKLSVKDLLKTRKADYRKAISIIWFINRGFSDIYFYDDTPENVLAVNDLNEISKSLGLNISIKSILITDEERLECIPKINKKLEEDDLYRKTNLSSKQCKVYLSSITKT</sequence>
<name>A0A5E8CM25_9ZZZZ</name>
<proteinExistence type="predicted"/>
<accession>A0A5E8CM25</accession>
<dbReference type="AlphaFoldDB" id="A0A5E8CM25"/>
<gene>
    <name evidence="1" type="ORF">CPAV1605_485</name>
</gene>
<protein>
    <submittedName>
        <fullName evidence="1">Uncharacterized protein</fullName>
    </submittedName>
</protein>
<evidence type="ECO:0000313" key="1">
    <source>
        <dbReference type="EMBL" id="VVU94760.1"/>
    </source>
</evidence>
<organism evidence="1">
    <name type="scientific">seawater metagenome</name>
    <dbReference type="NCBI Taxonomy" id="1561972"/>
    <lineage>
        <taxon>unclassified sequences</taxon>
        <taxon>metagenomes</taxon>
        <taxon>ecological metagenomes</taxon>
    </lineage>
</organism>
<dbReference type="EMBL" id="CABVLZ010000002">
    <property type="protein sequence ID" value="VVU94760.1"/>
    <property type="molecule type" value="Genomic_DNA"/>
</dbReference>
<reference evidence="1" key="1">
    <citation type="submission" date="2019-09" db="EMBL/GenBank/DDBJ databases">
        <authorList>
            <person name="Needham M D."/>
        </authorList>
    </citation>
    <scope>NUCLEOTIDE SEQUENCE</scope>
</reference>